<sequence>MSKCLKCGASLPPVGDCTACAATAARPPTVAPVPSLLDRDIHIDRRKLGERNAPVATEATTLDGEPLEPETLRGTPVFAMEPPRGPITPPGMTPTVRSATGAPVPP</sequence>
<protein>
    <submittedName>
        <fullName evidence="2">Uncharacterized protein</fullName>
    </submittedName>
</protein>
<feature type="non-terminal residue" evidence="2">
    <location>
        <position position="106"/>
    </location>
</feature>
<gene>
    <name evidence="2" type="ORF">D7Y13_41265</name>
</gene>
<evidence type="ECO:0000313" key="2">
    <source>
        <dbReference type="EMBL" id="RKH88715.1"/>
    </source>
</evidence>
<dbReference type="EMBL" id="RAWI01000722">
    <property type="protein sequence ID" value="RKH88715.1"/>
    <property type="molecule type" value="Genomic_DNA"/>
</dbReference>
<dbReference type="Proteomes" id="UP000278907">
    <property type="component" value="Unassembled WGS sequence"/>
</dbReference>
<evidence type="ECO:0000313" key="3">
    <source>
        <dbReference type="Proteomes" id="UP000278907"/>
    </source>
</evidence>
<accession>A0ABX9Q427</accession>
<comment type="caution">
    <text evidence="2">The sequence shown here is derived from an EMBL/GenBank/DDBJ whole genome shotgun (WGS) entry which is preliminary data.</text>
</comment>
<proteinExistence type="predicted"/>
<feature type="compositionally biased region" description="Pro residues" evidence="1">
    <location>
        <begin position="83"/>
        <end position="92"/>
    </location>
</feature>
<keyword evidence="3" id="KW-1185">Reference proteome</keyword>
<reference evidence="2 3" key="1">
    <citation type="submission" date="2018-09" db="EMBL/GenBank/DDBJ databases">
        <authorList>
            <person name="Livingstone P.G."/>
            <person name="Whitworth D.E."/>
        </authorList>
    </citation>
    <scope>NUCLEOTIDE SEQUENCE [LARGE SCALE GENOMIC DNA]</scope>
    <source>
        <strain evidence="2 3">CA031B</strain>
    </source>
</reference>
<evidence type="ECO:0000256" key="1">
    <source>
        <dbReference type="SAM" id="MobiDB-lite"/>
    </source>
</evidence>
<organism evidence="2 3">
    <name type="scientific">Corallococcus praedator</name>
    <dbReference type="NCBI Taxonomy" id="2316724"/>
    <lineage>
        <taxon>Bacteria</taxon>
        <taxon>Pseudomonadati</taxon>
        <taxon>Myxococcota</taxon>
        <taxon>Myxococcia</taxon>
        <taxon>Myxococcales</taxon>
        <taxon>Cystobacterineae</taxon>
        <taxon>Myxococcaceae</taxon>
        <taxon>Corallococcus</taxon>
    </lineage>
</organism>
<feature type="region of interest" description="Disordered" evidence="1">
    <location>
        <begin position="62"/>
        <end position="106"/>
    </location>
</feature>
<name>A0ABX9Q427_9BACT</name>